<organism evidence="2 3">
    <name type="scientific">Candidozyma auris</name>
    <name type="common">Yeast</name>
    <name type="synonym">Candida auris</name>
    <dbReference type="NCBI Taxonomy" id="498019"/>
    <lineage>
        <taxon>Eukaryota</taxon>
        <taxon>Fungi</taxon>
        <taxon>Dikarya</taxon>
        <taxon>Ascomycota</taxon>
        <taxon>Saccharomycotina</taxon>
        <taxon>Pichiomycetes</taxon>
        <taxon>Metschnikowiaceae</taxon>
        <taxon>Candidozyma</taxon>
    </lineage>
</organism>
<dbReference type="EMBL" id="LGST01000034">
    <property type="protein sequence ID" value="KND98231.1"/>
    <property type="molecule type" value="Genomic_DNA"/>
</dbReference>
<accession>A0A0L0NVN2</accession>
<comment type="caution">
    <text evidence="2">The sequence shown here is derived from an EMBL/GenBank/DDBJ whole genome shotgun (WGS) entry which is preliminary data.</text>
</comment>
<sequence>MSAVFCSDGRVLTAHYGRILIKLRWKPGEFEYLMSLLSDVRQNKCPKDEAQQIWLMKLHDFARDEGRWRRFYTVKKKRDALKRDSQETNSTSRSFTSTQASYAAQHIK</sequence>
<evidence type="ECO:0000313" key="2">
    <source>
        <dbReference type="EMBL" id="KND98231.1"/>
    </source>
</evidence>
<dbReference type="VEuPathDB" id="FungiDB:CJI97_004278"/>
<gene>
    <name evidence="2" type="ORF">QG37_04997</name>
</gene>
<dbReference type="Proteomes" id="UP000037122">
    <property type="component" value="Unassembled WGS sequence"/>
</dbReference>
<feature type="region of interest" description="Disordered" evidence="1">
    <location>
        <begin position="78"/>
        <end position="108"/>
    </location>
</feature>
<evidence type="ECO:0000256" key="1">
    <source>
        <dbReference type="SAM" id="MobiDB-lite"/>
    </source>
</evidence>
<dbReference type="AlphaFoldDB" id="A0A0L0NVN2"/>
<protein>
    <submittedName>
        <fullName evidence="2">Uncharacterized protein</fullName>
    </submittedName>
</protein>
<feature type="compositionally biased region" description="Polar residues" evidence="1">
    <location>
        <begin position="87"/>
        <end position="102"/>
    </location>
</feature>
<name>A0A0L0NVN2_CANAR</name>
<proteinExistence type="predicted"/>
<dbReference type="VEuPathDB" id="FungiDB:QG37_04997"/>
<reference evidence="3" key="1">
    <citation type="journal article" date="2015" name="BMC Genomics">
        <title>Draft genome of a commonly misdiagnosed multidrug resistant pathogen Candida auris.</title>
        <authorList>
            <person name="Chatterjee S."/>
            <person name="Alampalli S.V."/>
            <person name="Nageshan R.K."/>
            <person name="Chettiar S.T."/>
            <person name="Joshi S."/>
            <person name="Tatu U.S."/>
        </authorList>
    </citation>
    <scope>NUCLEOTIDE SEQUENCE [LARGE SCALE GENOMIC DNA]</scope>
    <source>
        <strain evidence="3">6684</strain>
    </source>
</reference>
<evidence type="ECO:0000313" key="3">
    <source>
        <dbReference type="Proteomes" id="UP000037122"/>
    </source>
</evidence>